<keyword evidence="3" id="KW-0597">Phosphoprotein</keyword>
<dbReference type="SMART" id="SM00387">
    <property type="entry name" value="HATPase_c"/>
    <property type="match status" value="1"/>
</dbReference>
<name>A0ABS7TT71_9BACT</name>
<dbReference type="InterPro" id="IPR036097">
    <property type="entry name" value="HisK_dim/P_sf"/>
</dbReference>
<dbReference type="Pfam" id="PF02518">
    <property type="entry name" value="HATPase_c"/>
    <property type="match status" value="1"/>
</dbReference>
<dbReference type="SUPFAM" id="SSF55781">
    <property type="entry name" value="GAF domain-like"/>
    <property type="match status" value="1"/>
</dbReference>
<comment type="catalytic activity">
    <reaction evidence="1">
        <text>ATP + protein L-histidine = ADP + protein N-phospho-L-histidine.</text>
        <dbReference type="EC" id="2.7.13.3"/>
    </reaction>
</comment>
<proteinExistence type="predicted"/>
<dbReference type="InterPro" id="IPR005467">
    <property type="entry name" value="His_kinase_dom"/>
</dbReference>
<keyword evidence="6" id="KW-0175">Coiled coil</keyword>
<dbReference type="Gene3D" id="3.30.450.40">
    <property type="match status" value="1"/>
</dbReference>
<dbReference type="SUPFAM" id="SSF47384">
    <property type="entry name" value="Homodimeric domain of signal transducing histidine kinase"/>
    <property type="match status" value="1"/>
</dbReference>
<evidence type="ECO:0000313" key="8">
    <source>
        <dbReference type="EMBL" id="MBZ5711427.1"/>
    </source>
</evidence>
<dbReference type="EC" id="2.7.13.3" evidence="2"/>
<dbReference type="InterPro" id="IPR029016">
    <property type="entry name" value="GAF-like_dom_sf"/>
</dbReference>
<dbReference type="PROSITE" id="PS50109">
    <property type="entry name" value="HIS_KIN"/>
    <property type="match status" value="1"/>
</dbReference>
<keyword evidence="5" id="KW-0418">Kinase</keyword>
<dbReference type="Proteomes" id="UP001139031">
    <property type="component" value="Unassembled WGS sequence"/>
</dbReference>
<feature type="domain" description="Histidine kinase" evidence="7">
    <location>
        <begin position="281"/>
        <end position="503"/>
    </location>
</feature>
<dbReference type="InterPro" id="IPR004358">
    <property type="entry name" value="Sig_transdc_His_kin-like_C"/>
</dbReference>
<dbReference type="CDD" id="cd00082">
    <property type="entry name" value="HisKA"/>
    <property type="match status" value="1"/>
</dbReference>
<keyword evidence="9" id="KW-1185">Reference proteome</keyword>
<evidence type="ECO:0000313" key="9">
    <source>
        <dbReference type="Proteomes" id="UP001139031"/>
    </source>
</evidence>
<reference evidence="8" key="1">
    <citation type="submission" date="2021-08" db="EMBL/GenBank/DDBJ databases">
        <authorList>
            <person name="Stevens D.C."/>
        </authorList>
    </citation>
    <scope>NUCLEOTIDE SEQUENCE</scope>
    <source>
        <strain evidence="8">DSM 53165</strain>
    </source>
</reference>
<feature type="coiled-coil region" evidence="6">
    <location>
        <begin position="43"/>
        <end position="94"/>
    </location>
</feature>
<evidence type="ECO:0000256" key="2">
    <source>
        <dbReference type="ARBA" id="ARBA00012438"/>
    </source>
</evidence>
<evidence type="ECO:0000256" key="6">
    <source>
        <dbReference type="SAM" id="Coils"/>
    </source>
</evidence>
<dbReference type="PANTHER" id="PTHR43047:SF72">
    <property type="entry name" value="OSMOSENSING HISTIDINE PROTEIN KINASE SLN1"/>
    <property type="match status" value="1"/>
</dbReference>
<accession>A0ABS7TT71</accession>
<dbReference type="SMART" id="SM00388">
    <property type="entry name" value="HisKA"/>
    <property type="match status" value="1"/>
</dbReference>
<organism evidence="8 9">
    <name type="scientific">Nannocystis pusilla</name>
    <dbReference type="NCBI Taxonomy" id="889268"/>
    <lineage>
        <taxon>Bacteria</taxon>
        <taxon>Pseudomonadati</taxon>
        <taxon>Myxococcota</taxon>
        <taxon>Polyangia</taxon>
        <taxon>Nannocystales</taxon>
        <taxon>Nannocystaceae</taxon>
        <taxon>Nannocystis</taxon>
    </lineage>
</organism>
<dbReference type="Gene3D" id="3.30.565.10">
    <property type="entry name" value="Histidine kinase-like ATPase, C-terminal domain"/>
    <property type="match status" value="1"/>
</dbReference>
<comment type="caution">
    <text evidence="8">The sequence shown here is derived from an EMBL/GenBank/DDBJ whole genome shotgun (WGS) entry which is preliminary data.</text>
</comment>
<keyword evidence="4" id="KW-0808">Transferase</keyword>
<gene>
    <name evidence="8" type="ORF">K7C98_19485</name>
</gene>
<evidence type="ECO:0000256" key="1">
    <source>
        <dbReference type="ARBA" id="ARBA00000085"/>
    </source>
</evidence>
<evidence type="ECO:0000256" key="4">
    <source>
        <dbReference type="ARBA" id="ARBA00022679"/>
    </source>
</evidence>
<dbReference type="PRINTS" id="PR00344">
    <property type="entry name" value="BCTRLSENSOR"/>
</dbReference>
<dbReference type="Pfam" id="PF00512">
    <property type="entry name" value="HisKA"/>
    <property type="match status" value="1"/>
</dbReference>
<protein>
    <recommendedName>
        <fullName evidence="2">histidine kinase</fullName>
        <ecNumber evidence="2">2.7.13.3</ecNumber>
    </recommendedName>
</protein>
<dbReference type="Pfam" id="PF13185">
    <property type="entry name" value="GAF_2"/>
    <property type="match status" value="1"/>
</dbReference>
<evidence type="ECO:0000256" key="3">
    <source>
        <dbReference type="ARBA" id="ARBA00022553"/>
    </source>
</evidence>
<evidence type="ECO:0000256" key="5">
    <source>
        <dbReference type="ARBA" id="ARBA00022777"/>
    </source>
</evidence>
<dbReference type="InterPro" id="IPR003594">
    <property type="entry name" value="HATPase_dom"/>
</dbReference>
<dbReference type="CDD" id="cd16922">
    <property type="entry name" value="HATPase_EvgS-ArcB-TorS-like"/>
    <property type="match status" value="1"/>
</dbReference>
<dbReference type="PANTHER" id="PTHR43047">
    <property type="entry name" value="TWO-COMPONENT HISTIDINE PROTEIN KINASE"/>
    <property type="match status" value="1"/>
</dbReference>
<dbReference type="EMBL" id="JAIRAU010000027">
    <property type="protein sequence ID" value="MBZ5711427.1"/>
    <property type="molecule type" value="Genomic_DNA"/>
</dbReference>
<dbReference type="SUPFAM" id="SSF55874">
    <property type="entry name" value="ATPase domain of HSP90 chaperone/DNA topoisomerase II/histidine kinase"/>
    <property type="match status" value="1"/>
</dbReference>
<dbReference type="InterPro" id="IPR036890">
    <property type="entry name" value="HATPase_C_sf"/>
</dbReference>
<sequence length="503" mass="53753">MDDCDCVFGRADLAGLGDDEVIEQLERCGTCPEVQSGPARVLLERLRSSARDLRRAANRARQAERELAELRVEVDRSEQRIANLERVQKVSTREVLQKNALLAMISSITIAANEAESEADVYRICMHKVCSASGWSLARLTPASGGSSRWHVADRLAGEFTGLLVDGEPTSLGLDALRGGKPVWAPDLRARLDAPWIERAAALGLRGGAALPVVVGGQVIAVVEFFGTAGEGTATALMLAMATIGAEIGRVLARLRADEAAAHARDVAEGASRTKSAFLASMSHELRTPLNAILGYADLVHEILDEQGPSDVRGDIVRIRQAGEHLLGLINNILDLSKVEAGRMPVICERFDLGALIRDTADLLKPLLDRRNNVACLDLAGDLLDVETDPTLVRQILFNLISNAAKFTDAGTITIAAARQTDPSGAPWFQLAVADTGIGMTEEQCAQLFEPYRQADPRLARRAGGTGLGLTLCRGLCTLLGGTIAVYSAPGRGTCFTVRLPLG</sequence>
<dbReference type="RefSeq" id="WP_224193190.1">
    <property type="nucleotide sequence ID" value="NZ_JAIRAU010000027.1"/>
</dbReference>
<dbReference type="InterPro" id="IPR003018">
    <property type="entry name" value="GAF"/>
</dbReference>
<evidence type="ECO:0000259" key="7">
    <source>
        <dbReference type="PROSITE" id="PS50109"/>
    </source>
</evidence>
<dbReference type="Gene3D" id="1.10.287.130">
    <property type="match status" value="1"/>
</dbReference>
<dbReference type="InterPro" id="IPR003661">
    <property type="entry name" value="HisK_dim/P_dom"/>
</dbReference>